<dbReference type="AlphaFoldDB" id="A0A645H8U1"/>
<feature type="transmembrane region" description="Helical" evidence="1">
    <location>
        <begin position="6"/>
        <end position="26"/>
    </location>
</feature>
<keyword evidence="1" id="KW-1133">Transmembrane helix</keyword>
<feature type="transmembrane region" description="Helical" evidence="1">
    <location>
        <begin position="79"/>
        <end position="107"/>
    </location>
</feature>
<feature type="transmembrane region" description="Helical" evidence="1">
    <location>
        <begin position="47"/>
        <end position="67"/>
    </location>
</feature>
<sequence>MNFLNKYYNVAKALLILSPLMSLMYLSMNSAKIGLSIPQVIQQDPRLTILFLVSMINPFIAYLLIFIQRKIEANDVKYAVTNLVMFIVAELLLRNILYVILFGFILYKTLKVYNVTIKESFKDKFKDGLLMTISGSLVVITLASICLFATIRISM</sequence>
<keyword evidence="1" id="KW-0472">Membrane</keyword>
<organism evidence="2">
    <name type="scientific">bioreactor metagenome</name>
    <dbReference type="NCBI Taxonomy" id="1076179"/>
    <lineage>
        <taxon>unclassified sequences</taxon>
        <taxon>metagenomes</taxon>
        <taxon>ecological metagenomes</taxon>
    </lineage>
</organism>
<keyword evidence="1" id="KW-0812">Transmembrane</keyword>
<evidence type="ECO:0000313" key="2">
    <source>
        <dbReference type="EMBL" id="MPN34509.1"/>
    </source>
</evidence>
<gene>
    <name evidence="2" type="ORF">SDC9_182003</name>
</gene>
<dbReference type="EMBL" id="VSSQ01087590">
    <property type="protein sequence ID" value="MPN34509.1"/>
    <property type="molecule type" value="Genomic_DNA"/>
</dbReference>
<feature type="transmembrane region" description="Helical" evidence="1">
    <location>
        <begin position="128"/>
        <end position="151"/>
    </location>
</feature>
<accession>A0A645H8U1</accession>
<comment type="caution">
    <text evidence="2">The sequence shown here is derived from an EMBL/GenBank/DDBJ whole genome shotgun (WGS) entry which is preliminary data.</text>
</comment>
<evidence type="ECO:0000256" key="1">
    <source>
        <dbReference type="SAM" id="Phobius"/>
    </source>
</evidence>
<name>A0A645H8U1_9ZZZZ</name>
<reference evidence="2" key="1">
    <citation type="submission" date="2019-08" db="EMBL/GenBank/DDBJ databases">
        <authorList>
            <person name="Kucharzyk K."/>
            <person name="Murdoch R.W."/>
            <person name="Higgins S."/>
            <person name="Loffler F."/>
        </authorList>
    </citation>
    <scope>NUCLEOTIDE SEQUENCE</scope>
</reference>
<protein>
    <submittedName>
        <fullName evidence="2">Uncharacterized protein</fullName>
    </submittedName>
</protein>
<proteinExistence type="predicted"/>